<dbReference type="Proteomes" id="UP000464658">
    <property type="component" value="Chromosome"/>
</dbReference>
<feature type="domain" description="1-deoxy-D-xylulose 5-phosphate reductoisomerase N-terminal" evidence="1">
    <location>
        <begin position="7"/>
        <end position="54"/>
    </location>
</feature>
<dbReference type="AlphaFoldDB" id="A0A5S9MD06"/>
<name>A0A5S9MD06_BACIA</name>
<dbReference type="InterPro" id="IPR036291">
    <property type="entry name" value="NAD(P)-bd_dom_sf"/>
</dbReference>
<organism evidence="2 3">
    <name type="scientific">Bacillus safensis</name>
    <dbReference type="NCBI Taxonomy" id="561879"/>
    <lineage>
        <taxon>Bacteria</taxon>
        <taxon>Bacillati</taxon>
        <taxon>Bacillota</taxon>
        <taxon>Bacilli</taxon>
        <taxon>Bacillales</taxon>
        <taxon>Bacillaceae</taxon>
        <taxon>Bacillus</taxon>
    </lineage>
</organism>
<dbReference type="Pfam" id="PF02670">
    <property type="entry name" value="DXP_reductoisom"/>
    <property type="match status" value="1"/>
</dbReference>
<dbReference type="EMBL" id="AP021906">
    <property type="protein sequence ID" value="BBP89406.1"/>
    <property type="molecule type" value="Genomic_DNA"/>
</dbReference>
<protein>
    <recommendedName>
        <fullName evidence="1">1-deoxy-D-xylulose 5-phosphate reductoisomerase N-terminal domain-containing protein</fullName>
    </recommendedName>
</protein>
<dbReference type="Gene3D" id="3.40.50.720">
    <property type="entry name" value="NAD(P)-binding Rossmann-like Domain"/>
    <property type="match status" value="1"/>
</dbReference>
<evidence type="ECO:0000259" key="1">
    <source>
        <dbReference type="Pfam" id="PF02670"/>
    </source>
</evidence>
<evidence type="ECO:0000313" key="2">
    <source>
        <dbReference type="EMBL" id="BBP89406.1"/>
    </source>
</evidence>
<reference evidence="2 3" key="1">
    <citation type="submission" date="2019-12" db="EMBL/GenBank/DDBJ databases">
        <title>Full genome sequence of a Bacillus safensis strain isolated from commercially available natto in Indonesia.</title>
        <authorList>
            <person name="Yoshida M."/>
            <person name="Uomi M."/>
            <person name="Waturangi D."/>
            <person name="Ekaputri J.J."/>
            <person name="Setiamarga D.H.E."/>
        </authorList>
    </citation>
    <scope>NUCLEOTIDE SEQUENCE [LARGE SCALE GENOMIC DNA]</scope>
    <source>
        <strain evidence="2 3">IDN1</strain>
    </source>
</reference>
<dbReference type="InterPro" id="IPR013512">
    <property type="entry name" value="DXP_reductoisomerase_N"/>
</dbReference>
<dbReference type="GO" id="GO:0070402">
    <property type="term" value="F:NADPH binding"/>
    <property type="evidence" value="ECO:0007669"/>
    <property type="project" value="InterPro"/>
</dbReference>
<accession>A0A5S9MD06</accession>
<sequence>MENKRYVISQHPDKFKLKAMTFGRNIAKAIPIIERFQPEFVGCVDEETYHMLKTIHLHTM</sequence>
<evidence type="ECO:0000313" key="3">
    <source>
        <dbReference type="Proteomes" id="UP000464658"/>
    </source>
</evidence>
<proteinExistence type="predicted"/>
<gene>
    <name evidence="2" type="ORF">BsIDN1_30240</name>
</gene>
<dbReference type="SUPFAM" id="SSF51735">
    <property type="entry name" value="NAD(P)-binding Rossmann-fold domains"/>
    <property type="match status" value="1"/>
</dbReference>